<accession>A0ABN1LY00</accession>
<dbReference type="RefSeq" id="WP_215352953.1">
    <property type="nucleotide sequence ID" value="NZ_BAAAFE010000003.1"/>
</dbReference>
<feature type="transmembrane region" description="Helical" evidence="1">
    <location>
        <begin position="6"/>
        <end position="29"/>
    </location>
</feature>
<keyword evidence="4" id="KW-1185">Reference proteome</keyword>
<gene>
    <name evidence="3" type="ORF">GCM10009115_05690</name>
</gene>
<feature type="domain" description="Glycosyltransferase 2-like" evidence="2">
    <location>
        <begin position="46"/>
        <end position="148"/>
    </location>
</feature>
<dbReference type="InterPro" id="IPR001173">
    <property type="entry name" value="Glyco_trans_2-like"/>
</dbReference>
<dbReference type="PANTHER" id="PTHR48090">
    <property type="entry name" value="UNDECAPRENYL-PHOSPHATE 4-DEOXY-4-FORMAMIDO-L-ARABINOSE TRANSFERASE-RELATED"/>
    <property type="match status" value="1"/>
</dbReference>
<feature type="transmembrane region" description="Helical" evidence="1">
    <location>
        <begin position="329"/>
        <end position="350"/>
    </location>
</feature>
<keyword evidence="1" id="KW-0812">Transmembrane</keyword>
<comment type="caution">
    <text evidence="3">The sequence shown here is derived from an EMBL/GenBank/DDBJ whole genome shotgun (WGS) entry which is preliminary data.</text>
</comment>
<keyword evidence="1" id="KW-1133">Transmembrane helix</keyword>
<organism evidence="3 4">
    <name type="scientific">Sphingopyxis soli</name>
    <dbReference type="NCBI Taxonomy" id="592051"/>
    <lineage>
        <taxon>Bacteria</taxon>
        <taxon>Pseudomonadati</taxon>
        <taxon>Pseudomonadota</taxon>
        <taxon>Alphaproteobacteria</taxon>
        <taxon>Sphingomonadales</taxon>
        <taxon>Sphingomonadaceae</taxon>
        <taxon>Sphingopyxis</taxon>
    </lineage>
</organism>
<dbReference type="Gene3D" id="3.90.550.10">
    <property type="entry name" value="Spore Coat Polysaccharide Biosynthesis Protein SpsA, Chain A"/>
    <property type="match status" value="1"/>
</dbReference>
<dbReference type="Pfam" id="PF00535">
    <property type="entry name" value="Glycos_transf_2"/>
    <property type="match status" value="1"/>
</dbReference>
<reference evidence="3 4" key="1">
    <citation type="journal article" date="2019" name="Int. J. Syst. Evol. Microbiol.">
        <title>The Global Catalogue of Microorganisms (GCM) 10K type strain sequencing project: providing services to taxonomists for standard genome sequencing and annotation.</title>
        <authorList>
            <consortium name="The Broad Institute Genomics Platform"/>
            <consortium name="The Broad Institute Genome Sequencing Center for Infectious Disease"/>
            <person name="Wu L."/>
            <person name="Ma J."/>
        </authorList>
    </citation>
    <scope>NUCLEOTIDE SEQUENCE [LARGE SCALE GENOMIC DNA]</scope>
    <source>
        <strain evidence="3 4">JCM 15910</strain>
    </source>
</reference>
<dbReference type="InterPro" id="IPR050256">
    <property type="entry name" value="Glycosyltransferase_2"/>
</dbReference>
<evidence type="ECO:0000313" key="4">
    <source>
        <dbReference type="Proteomes" id="UP001500738"/>
    </source>
</evidence>
<dbReference type="EMBL" id="BAAAFE010000003">
    <property type="protein sequence ID" value="GAA0861766.1"/>
    <property type="molecule type" value="Genomic_DNA"/>
</dbReference>
<sequence>MITLFEWIVVLPPLIALTIFILEALFGLVRLREAASPPGQPATVLLMPAHNEAPTIGTILDRLQPALAENIRLLVVADNCADDTAEVARSFGHEVIERHDTAKRGKGFALAFGRDHLLADRSGWVPECVVVLDADCETDAASLSDIARTCVTRQLPVQARYAFHETAHASAKVQMSNFAFWIKNVVRQRGETRLGGPAVLTGTGMAFPWTLFRDLPLATPNIVEDLALGIHLTRIRRAPVYLDSASIHSASTGDTATLSQRTRWEHGFLETARKHGFGAIRDGILTRNRKLLQLGFHLLVPPLALLLLVSLAALAATGGLAWLGGDWSAFVALAAAILLAAGAILLNWAVEGRRWLSARAMLQLPLYVVWKLPVYLGFVRGKSVGWVRTERTDEGTERRP</sequence>
<evidence type="ECO:0000259" key="2">
    <source>
        <dbReference type="Pfam" id="PF00535"/>
    </source>
</evidence>
<protein>
    <submittedName>
        <fullName evidence="3">Glycosyltransferase family 2 protein</fullName>
    </submittedName>
</protein>
<keyword evidence="1" id="KW-0472">Membrane</keyword>
<proteinExistence type="predicted"/>
<feature type="transmembrane region" description="Helical" evidence="1">
    <location>
        <begin position="296"/>
        <end position="323"/>
    </location>
</feature>
<dbReference type="InterPro" id="IPR029044">
    <property type="entry name" value="Nucleotide-diphossugar_trans"/>
</dbReference>
<evidence type="ECO:0000313" key="3">
    <source>
        <dbReference type="EMBL" id="GAA0861766.1"/>
    </source>
</evidence>
<dbReference type="Proteomes" id="UP001500738">
    <property type="component" value="Unassembled WGS sequence"/>
</dbReference>
<dbReference type="SUPFAM" id="SSF53448">
    <property type="entry name" value="Nucleotide-diphospho-sugar transferases"/>
    <property type="match status" value="1"/>
</dbReference>
<name>A0ABN1LY00_9SPHN</name>
<dbReference type="CDD" id="cd06438">
    <property type="entry name" value="EpsO_like"/>
    <property type="match status" value="1"/>
</dbReference>
<dbReference type="PANTHER" id="PTHR48090:SF6">
    <property type="entry name" value="SLR5056 PROTEIN"/>
    <property type="match status" value="1"/>
</dbReference>
<evidence type="ECO:0000256" key="1">
    <source>
        <dbReference type="SAM" id="Phobius"/>
    </source>
</evidence>